<sequence length="528" mass="58053">MQLGFSNSLLQEVEKEAQLLGHQSPQWSDWDGGKIGGRPSWLNPRDLPEGILRCRGPCGKSTDDKLGSPLCFVTQLYCPADDVRESAFHRSLYVFACPKCCSASSTLMVSLKKSSANQGEMNSTPEHNLSDCIQVLRCQLPKKNDFYPLKGDVDGEWIKHTSAFWAKTNQNDQLNLCAVCGLRSRGKCPKQKKFFCSSDHQKEYLRATKKSRGDKSTNGANSVSLKYLPSLCFASELVVEEEPQPSHHATKNDFAKKASDGLFKSVEISDVDADLEQSDLNVLTGNSAFAEAATGVTDPTTLAFYARMAIGGEVNDVRDQCLRYSRWPETKQGSASIDDDDDGISEGPLWLTSDNQPPLQYENETSSPPFPPPCQYCGAPRSFEFQILPQMLHYLCVDPSEKRESDGGMSSQVLTESEIAILLEAKSKIESGVDLPPGFREQHERAVAKAREALLGIGESKTHSVPHGARVPLEWGTIAIYTCTASCGEGGVVSLQDIVCSVSSTEKERLRCLGSYREEVAWIQPSLD</sequence>
<organism evidence="2 3">
    <name type="scientific">Cyclotella cryptica</name>
    <dbReference type="NCBI Taxonomy" id="29204"/>
    <lineage>
        <taxon>Eukaryota</taxon>
        <taxon>Sar</taxon>
        <taxon>Stramenopiles</taxon>
        <taxon>Ochrophyta</taxon>
        <taxon>Bacillariophyta</taxon>
        <taxon>Coscinodiscophyceae</taxon>
        <taxon>Thalassiosirophycidae</taxon>
        <taxon>Stephanodiscales</taxon>
        <taxon>Stephanodiscaceae</taxon>
        <taxon>Cyclotella</taxon>
    </lineage>
</organism>
<feature type="domain" description="Programmed cell death protein 2 C-terminal" evidence="1">
    <location>
        <begin position="314"/>
        <end position="405"/>
    </location>
</feature>
<accession>A0ABD3P267</accession>
<keyword evidence="3" id="KW-1185">Reference proteome</keyword>
<dbReference type="EMBL" id="JABMIG020000304">
    <property type="protein sequence ID" value="KAL3781868.1"/>
    <property type="molecule type" value="Genomic_DNA"/>
</dbReference>
<gene>
    <name evidence="2" type="ORF">HJC23_005408</name>
</gene>
<evidence type="ECO:0000313" key="2">
    <source>
        <dbReference type="EMBL" id="KAL3781868.1"/>
    </source>
</evidence>
<protein>
    <recommendedName>
        <fullName evidence="1">Programmed cell death protein 2 C-terminal domain-containing protein</fullName>
    </recommendedName>
</protein>
<dbReference type="InterPro" id="IPR007320">
    <property type="entry name" value="PDCD2_C"/>
</dbReference>
<evidence type="ECO:0000259" key="1">
    <source>
        <dbReference type="Pfam" id="PF04194"/>
    </source>
</evidence>
<proteinExistence type="predicted"/>
<comment type="caution">
    <text evidence="2">The sequence shown here is derived from an EMBL/GenBank/DDBJ whole genome shotgun (WGS) entry which is preliminary data.</text>
</comment>
<dbReference type="PANTHER" id="PTHR12298:SF4">
    <property type="entry name" value="PROGRAMMED CELL DEATH PROTEIN 2"/>
    <property type="match status" value="1"/>
</dbReference>
<dbReference type="Pfam" id="PF04194">
    <property type="entry name" value="PDCD2_C"/>
    <property type="match status" value="1"/>
</dbReference>
<dbReference type="PANTHER" id="PTHR12298">
    <property type="entry name" value="PCDC2 PROGRAMMED CELL DEATH PROTEIN 2 -RELATED"/>
    <property type="match status" value="1"/>
</dbReference>
<dbReference type="AlphaFoldDB" id="A0ABD3P267"/>
<name>A0ABD3P267_9STRA</name>
<reference evidence="2 3" key="1">
    <citation type="journal article" date="2020" name="G3 (Bethesda)">
        <title>Improved Reference Genome for Cyclotella cryptica CCMP332, a Model for Cell Wall Morphogenesis, Salinity Adaptation, and Lipid Production in Diatoms (Bacillariophyta).</title>
        <authorList>
            <person name="Roberts W.R."/>
            <person name="Downey K.M."/>
            <person name="Ruck E.C."/>
            <person name="Traller J.C."/>
            <person name="Alverson A.J."/>
        </authorList>
    </citation>
    <scope>NUCLEOTIDE SEQUENCE [LARGE SCALE GENOMIC DNA]</scope>
    <source>
        <strain evidence="2 3">CCMP332</strain>
    </source>
</reference>
<evidence type="ECO:0000313" key="3">
    <source>
        <dbReference type="Proteomes" id="UP001516023"/>
    </source>
</evidence>
<dbReference type="Proteomes" id="UP001516023">
    <property type="component" value="Unassembled WGS sequence"/>
</dbReference>